<keyword evidence="3" id="KW-1185">Reference proteome</keyword>
<sequence>MTEEETGATLSLDDLVPVLRLPSLRKLELNKVIDPKPTPLELEPRSIKLEVLVLGDLSTCHISNTRLASLINACEALKIFQYQHDDSWYIKSMFDGELFGSVRAGIKDENVNIDVIKAALNQHLQTFQTMRPQKLFGGKLPSASRGRGGMGRGGNRSRGSRSN</sequence>
<organism evidence="2 3">
    <name type="scientific">Lentithecium fluviatile CBS 122367</name>
    <dbReference type="NCBI Taxonomy" id="1168545"/>
    <lineage>
        <taxon>Eukaryota</taxon>
        <taxon>Fungi</taxon>
        <taxon>Dikarya</taxon>
        <taxon>Ascomycota</taxon>
        <taxon>Pezizomycotina</taxon>
        <taxon>Dothideomycetes</taxon>
        <taxon>Pleosporomycetidae</taxon>
        <taxon>Pleosporales</taxon>
        <taxon>Massarineae</taxon>
        <taxon>Lentitheciaceae</taxon>
        <taxon>Lentithecium</taxon>
    </lineage>
</organism>
<accession>A0A6G1JJK4</accession>
<dbReference type="AlphaFoldDB" id="A0A6G1JJK4"/>
<feature type="region of interest" description="Disordered" evidence="1">
    <location>
        <begin position="135"/>
        <end position="163"/>
    </location>
</feature>
<gene>
    <name evidence="2" type="ORF">K458DRAFT_382242</name>
</gene>
<evidence type="ECO:0000313" key="2">
    <source>
        <dbReference type="EMBL" id="KAF2690666.1"/>
    </source>
</evidence>
<reference evidence="2" key="1">
    <citation type="journal article" date="2020" name="Stud. Mycol.">
        <title>101 Dothideomycetes genomes: a test case for predicting lifestyles and emergence of pathogens.</title>
        <authorList>
            <person name="Haridas S."/>
            <person name="Albert R."/>
            <person name="Binder M."/>
            <person name="Bloem J."/>
            <person name="Labutti K."/>
            <person name="Salamov A."/>
            <person name="Andreopoulos B."/>
            <person name="Baker S."/>
            <person name="Barry K."/>
            <person name="Bills G."/>
            <person name="Bluhm B."/>
            <person name="Cannon C."/>
            <person name="Castanera R."/>
            <person name="Culley D."/>
            <person name="Daum C."/>
            <person name="Ezra D."/>
            <person name="Gonzalez J."/>
            <person name="Henrissat B."/>
            <person name="Kuo A."/>
            <person name="Liang C."/>
            <person name="Lipzen A."/>
            <person name="Lutzoni F."/>
            <person name="Magnuson J."/>
            <person name="Mondo S."/>
            <person name="Nolan M."/>
            <person name="Ohm R."/>
            <person name="Pangilinan J."/>
            <person name="Park H.-J."/>
            <person name="Ramirez L."/>
            <person name="Alfaro M."/>
            <person name="Sun H."/>
            <person name="Tritt A."/>
            <person name="Yoshinaga Y."/>
            <person name="Zwiers L.-H."/>
            <person name="Turgeon B."/>
            <person name="Goodwin S."/>
            <person name="Spatafora J."/>
            <person name="Crous P."/>
            <person name="Grigoriev I."/>
        </authorList>
    </citation>
    <scope>NUCLEOTIDE SEQUENCE</scope>
    <source>
        <strain evidence="2">CBS 122367</strain>
    </source>
</reference>
<evidence type="ECO:0000256" key="1">
    <source>
        <dbReference type="SAM" id="MobiDB-lite"/>
    </source>
</evidence>
<name>A0A6G1JJK4_9PLEO</name>
<proteinExistence type="predicted"/>
<dbReference type="Proteomes" id="UP000799291">
    <property type="component" value="Unassembled WGS sequence"/>
</dbReference>
<feature type="compositionally biased region" description="Gly residues" evidence="1">
    <location>
        <begin position="146"/>
        <end position="156"/>
    </location>
</feature>
<evidence type="ECO:0000313" key="3">
    <source>
        <dbReference type="Proteomes" id="UP000799291"/>
    </source>
</evidence>
<protein>
    <submittedName>
        <fullName evidence="2">Uncharacterized protein</fullName>
    </submittedName>
</protein>
<dbReference type="OrthoDB" id="3690497at2759"/>
<dbReference type="EMBL" id="MU005570">
    <property type="protein sequence ID" value="KAF2690666.1"/>
    <property type="molecule type" value="Genomic_DNA"/>
</dbReference>